<sequence length="141" mass="15862">MKSLLLISAAALLLSACASAPEPGRECGTVSGYLEPDREQQFYRLVVTHLDGQPVISKPNYQLPPGEHSFTVSELIDSPELKVRLSARTPKELKLLVEAGQRYHLAAKFNTDRRYTGKDTGYWEPVVWQQEVHECELPEPQ</sequence>
<name>A0A2T3H671_9GAMM</name>
<dbReference type="Proteomes" id="UP000254069">
    <property type="component" value="Unassembled WGS sequence"/>
</dbReference>
<keyword evidence="1" id="KW-0732">Signal</keyword>
<organism evidence="3 4">
    <name type="scientific">Shewanella algae</name>
    <dbReference type="NCBI Taxonomy" id="38313"/>
    <lineage>
        <taxon>Bacteria</taxon>
        <taxon>Pseudomonadati</taxon>
        <taxon>Pseudomonadota</taxon>
        <taxon>Gammaproteobacteria</taxon>
        <taxon>Alteromonadales</taxon>
        <taxon>Shewanellaceae</taxon>
        <taxon>Shewanella</taxon>
    </lineage>
</organism>
<dbReference type="STRING" id="38313.GCA_000947195_02934"/>
<reference evidence="3 4" key="1">
    <citation type="submission" date="2018-06" db="EMBL/GenBank/DDBJ databases">
        <authorList>
            <consortium name="Pathogen Informatics"/>
            <person name="Doyle S."/>
        </authorList>
    </citation>
    <scope>NUCLEOTIDE SEQUENCE [LARGE SCALE GENOMIC DNA]</scope>
    <source>
        <strain evidence="3 4">NCTC10738</strain>
    </source>
</reference>
<dbReference type="KEGG" id="salg:BS332_00050"/>
<proteinExistence type="predicted"/>
<protein>
    <recommendedName>
        <fullName evidence="5">Lipoprotein</fullName>
    </recommendedName>
</protein>
<dbReference type="Proteomes" id="UP000825078">
    <property type="component" value="Chromosome"/>
</dbReference>
<keyword evidence="4" id="KW-1185">Reference proteome</keyword>
<evidence type="ECO:0000256" key="1">
    <source>
        <dbReference type="SAM" id="SignalP"/>
    </source>
</evidence>
<feature type="signal peptide" evidence="1">
    <location>
        <begin position="1"/>
        <end position="20"/>
    </location>
</feature>
<dbReference type="PROSITE" id="PS51257">
    <property type="entry name" value="PROKAR_LIPOPROTEIN"/>
    <property type="match status" value="1"/>
</dbReference>
<accession>A0A380BHG4</accession>
<gene>
    <name evidence="3" type="ORF">NCTC10738_03145</name>
    <name evidence="2" type="ORF">TUM17379_28550</name>
</gene>
<dbReference type="AlphaFoldDB" id="A0A2T3H671"/>
<dbReference type="RefSeq" id="WP_044734843.1">
    <property type="nucleotide sequence ID" value="NZ_AP024609.1"/>
</dbReference>
<evidence type="ECO:0008006" key="5">
    <source>
        <dbReference type="Google" id="ProtNLM"/>
    </source>
</evidence>
<evidence type="ECO:0000313" key="2">
    <source>
        <dbReference type="EMBL" id="BCV45837.1"/>
    </source>
</evidence>
<dbReference type="GeneID" id="93809978"/>
<evidence type="ECO:0000313" key="4">
    <source>
        <dbReference type="Proteomes" id="UP000254069"/>
    </source>
</evidence>
<evidence type="ECO:0000313" key="3">
    <source>
        <dbReference type="EMBL" id="SUJ00494.1"/>
    </source>
</evidence>
<dbReference type="EMBL" id="AP024613">
    <property type="protein sequence ID" value="BCV45837.1"/>
    <property type="molecule type" value="Genomic_DNA"/>
</dbReference>
<feature type="chain" id="PRO_5041538233" description="Lipoprotein" evidence="1">
    <location>
        <begin position="21"/>
        <end position="141"/>
    </location>
</feature>
<reference evidence="2" key="2">
    <citation type="submission" date="2021-05" db="EMBL/GenBank/DDBJ databases">
        <title>Molecular characterization for Shewanella algae harboring chromosomal blaOXA-55-like strains isolated from clinical and environment sample.</title>
        <authorList>
            <person name="Ohama Y."/>
            <person name="Aoki K."/>
            <person name="Harada S."/>
            <person name="Moriya K."/>
            <person name="Ishii Y."/>
            <person name="Tateda K."/>
        </authorList>
    </citation>
    <scope>NUCLEOTIDE SEQUENCE</scope>
    <source>
        <strain evidence="2">TUM17379</strain>
    </source>
</reference>
<accession>A0A2T3H671</accession>
<dbReference type="EMBL" id="UGYO01000002">
    <property type="protein sequence ID" value="SUJ00494.1"/>
    <property type="molecule type" value="Genomic_DNA"/>
</dbReference>